<gene>
    <name evidence="5" type="ORF">IAD04_05400</name>
</gene>
<dbReference type="GO" id="GO:0016646">
    <property type="term" value="F:oxidoreductase activity, acting on the CH-NH group of donors, NAD or NADP as acceptor"/>
    <property type="evidence" value="ECO:0007669"/>
    <property type="project" value="UniProtKB-ARBA"/>
</dbReference>
<proteinExistence type="inferred from homology"/>
<accession>A0A9D1G9I9</accession>
<dbReference type="GO" id="GO:0010181">
    <property type="term" value="F:FMN binding"/>
    <property type="evidence" value="ECO:0007669"/>
    <property type="project" value="InterPro"/>
</dbReference>
<dbReference type="PANTHER" id="PTHR43567">
    <property type="entry name" value="FLAVOREDOXIN-RELATED-RELATED"/>
    <property type="match status" value="1"/>
</dbReference>
<dbReference type="AlphaFoldDB" id="A0A9D1G9I9"/>
<feature type="domain" description="Flavin reductase like" evidence="4">
    <location>
        <begin position="12"/>
        <end position="147"/>
    </location>
</feature>
<evidence type="ECO:0000259" key="4">
    <source>
        <dbReference type="Pfam" id="PF01613"/>
    </source>
</evidence>
<dbReference type="Proteomes" id="UP000886893">
    <property type="component" value="Unassembled WGS sequence"/>
</dbReference>
<dbReference type="SUPFAM" id="SSF50475">
    <property type="entry name" value="FMN-binding split barrel"/>
    <property type="match status" value="1"/>
</dbReference>
<keyword evidence="2" id="KW-0285">Flavoprotein</keyword>
<sequence length="187" mass="20834">MKRKNFGAKTYLYPQPVFIIGSYDENQVPDAMNAAWGGICDYEKIFLCLSAEHKTVKNILKRKAFSVSMANTANMVACDYVGIVSANDVLDKVKQAGWTTTKSEFVDAPIINELPLTLECEMESFDEKTDIMIGKIINVSADESILTDGKIDVDKLQPLTYDAVCHHYIQLGKIVGKAFQEGLKIKK</sequence>
<evidence type="ECO:0000313" key="5">
    <source>
        <dbReference type="EMBL" id="HIT17790.1"/>
    </source>
</evidence>
<dbReference type="InterPro" id="IPR012349">
    <property type="entry name" value="Split_barrel_FMN-bd"/>
</dbReference>
<dbReference type="Pfam" id="PF01613">
    <property type="entry name" value="Flavin_Reduct"/>
    <property type="match status" value="1"/>
</dbReference>
<name>A0A9D1G9I9_9FIRM</name>
<comment type="similarity">
    <text evidence="3">Belongs to the flavoredoxin family.</text>
</comment>
<evidence type="ECO:0000256" key="2">
    <source>
        <dbReference type="ARBA" id="ARBA00022630"/>
    </source>
</evidence>
<reference evidence="5" key="2">
    <citation type="journal article" date="2021" name="PeerJ">
        <title>Extensive microbial diversity within the chicken gut microbiome revealed by metagenomics and culture.</title>
        <authorList>
            <person name="Gilroy R."/>
            <person name="Ravi A."/>
            <person name="Getino M."/>
            <person name="Pursley I."/>
            <person name="Horton D.L."/>
            <person name="Alikhan N.F."/>
            <person name="Baker D."/>
            <person name="Gharbi K."/>
            <person name="Hall N."/>
            <person name="Watson M."/>
            <person name="Adriaenssens E.M."/>
            <person name="Foster-Nyarko E."/>
            <person name="Jarju S."/>
            <person name="Secka A."/>
            <person name="Antonio M."/>
            <person name="Oren A."/>
            <person name="Chaudhuri R.R."/>
            <person name="La Ragione R."/>
            <person name="Hildebrand F."/>
            <person name="Pallen M.J."/>
        </authorList>
    </citation>
    <scope>NUCLEOTIDE SEQUENCE</scope>
    <source>
        <strain evidence="5">14508</strain>
    </source>
</reference>
<dbReference type="InterPro" id="IPR052174">
    <property type="entry name" value="Flavoredoxin"/>
</dbReference>
<dbReference type="InterPro" id="IPR002563">
    <property type="entry name" value="Flavin_Rdtase-like_dom"/>
</dbReference>
<organism evidence="5 6">
    <name type="scientific">Candidatus Caccosoma faecigallinarum</name>
    <dbReference type="NCBI Taxonomy" id="2840720"/>
    <lineage>
        <taxon>Bacteria</taxon>
        <taxon>Bacillati</taxon>
        <taxon>Bacillota</taxon>
        <taxon>Bacillota incertae sedis</taxon>
        <taxon>Candidatus Caccosoma</taxon>
    </lineage>
</organism>
<dbReference type="EMBL" id="DVKI01000169">
    <property type="protein sequence ID" value="HIT17790.1"/>
    <property type="molecule type" value="Genomic_DNA"/>
</dbReference>
<comment type="caution">
    <text evidence="5">The sequence shown here is derived from an EMBL/GenBank/DDBJ whole genome shotgun (WGS) entry which is preliminary data.</text>
</comment>
<evidence type="ECO:0000313" key="6">
    <source>
        <dbReference type="Proteomes" id="UP000886893"/>
    </source>
</evidence>
<dbReference type="Gene3D" id="2.30.110.10">
    <property type="entry name" value="Electron Transport, Fmn-binding Protein, Chain A"/>
    <property type="match status" value="1"/>
</dbReference>
<evidence type="ECO:0000256" key="1">
    <source>
        <dbReference type="ARBA" id="ARBA00001917"/>
    </source>
</evidence>
<reference evidence="5" key="1">
    <citation type="submission" date="2020-10" db="EMBL/GenBank/DDBJ databases">
        <authorList>
            <person name="Gilroy R."/>
        </authorList>
    </citation>
    <scope>NUCLEOTIDE SEQUENCE</scope>
    <source>
        <strain evidence="5">14508</strain>
    </source>
</reference>
<dbReference type="PANTHER" id="PTHR43567:SF1">
    <property type="entry name" value="FLAVOREDOXIN"/>
    <property type="match status" value="1"/>
</dbReference>
<protein>
    <submittedName>
        <fullName evidence="5">Flavin reductase family protein</fullName>
    </submittedName>
</protein>
<comment type="cofactor">
    <cofactor evidence="1">
        <name>FMN</name>
        <dbReference type="ChEBI" id="CHEBI:58210"/>
    </cofactor>
</comment>
<evidence type="ECO:0000256" key="3">
    <source>
        <dbReference type="ARBA" id="ARBA00038054"/>
    </source>
</evidence>